<dbReference type="InterPro" id="IPR051448">
    <property type="entry name" value="CdaR-like_regulators"/>
</dbReference>
<protein>
    <submittedName>
        <fullName evidence="3">Purine catabolism regulatory protein</fullName>
    </submittedName>
</protein>
<dbReference type="SMART" id="SM00065">
    <property type="entry name" value="GAF"/>
    <property type="match status" value="1"/>
</dbReference>
<dbReference type="Proteomes" id="UP000033448">
    <property type="component" value="Unassembled WGS sequence"/>
</dbReference>
<dbReference type="Pfam" id="PF01590">
    <property type="entry name" value="GAF"/>
    <property type="match status" value="1"/>
</dbReference>
<dbReference type="PANTHER" id="PTHR33744:SF1">
    <property type="entry name" value="DNA-BINDING TRANSCRIPTIONAL ACTIVATOR ADER"/>
    <property type="match status" value="1"/>
</dbReference>
<reference evidence="3 4" key="1">
    <citation type="submission" date="2015-02" db="EMBL/GenBank/DDBJ databases">
        <title>Draft genome sequences of ten Microbacterium spp. with emphasis on heavy metal contaminated environments.</title>
        <authorList>
            <person name="Corretto E."/>
        </authorList>
    </citation>
    <scope>NUCLEOTIDE SEQUENCE [LARGE SCALE GENOMIC DNA]</scope>
    <source>
        <strain evidence="3 4">DSM 23848</strain>
    </source>
</reference>
<feature type="coiled-coil region" evidence="1">
    <location>
        <begin position="169"/>
        <end position="203"/>
    </location>
</feature>
<dbReference type="OrthoDB" id="8026818at2"/>
<dbReference type="Gene3D" id="3.30.450.40">
    <property type="match status" value="1"/>
</dbReference>
<keyword evidence="1" id="KW-0175">Coiled coil</keyword>
<dbReference type="PANTHER" id="PTHR33744">
    <property type="entry name" value="CARBOHYDRATE DIACID REGULATOR"/>
    <property type="match status" value="1"/>
</dbReference>
<dbReference type="Gene3D" id="1.10.10.2840">
    <property type="entry name" value="PucR C-terminal helix-turn-helix domain"/>
    <property type="match status" value="1"/>
</dbReference>
<dbReference type="InterPro" id="IPR042070">
    <property type="entry name" value="PucR_C-HTH_sf"/>
</dbReference>
<dbReference type="SUPFAM" id="SSF55781">
    <property type="entry name" value="GAF domain-like"/>
    <property type="match status" value="1"/>
</dbReference>
<dbReference type="InterPro" id="IPR003018">
    <property type="entry name" value="GAF"/>
</dbReference>
<accession>A0A0F0KW32</accession>
<feature type="domain" description="GAF" evidence="2">
    <location>
        <begin position="24"/>
        <end position="174"/>
    </location>
</feature>
<gene>
    <name evidence="3" type="primary">pucR_3</name>
    <name evidence="3" type="ORF">RL72_01791</name>
</gene>
<dbReference type="InterPro" id="IPR025736">
    <property type="entry name" value="PucR_C-HTH_dom"/>
</dbReference>
<dbReference type="AlphaFoldDB" id="A0A0F0KW32"/>
<evidence type="ECO:0000313" key="3">
    <source>
        <dbReference type="EMBL" id="KJL24300.1"/>
    </source>
</evidence>
<comment type="caution">
    <text evidence="3">The sequence shown here is derived from an EMBL/GenBank/DDBJ whole genome shotgun (WGS) entry which is preliminary data.</text>
</comment>
<dbReference type="EMBL" id="JYIT01000074">
    <property type="protein sequence ID" value="KJL24300.1"/>
    <property type="molecule type" value="Genomic_DNA"/>
</dbReference>
<proteinExistence type="predicted"/>
<evidence type="ECO:0000313" key="4">
    <source>
        <dbReference type="Proteomes" id="UP000033448"/>
    </source>
</evidence>
<evidence type="ECO:0000259" key="2">
    <source>
        <dbReference type="SMART" id="SM00065"/>
    </source>
</evidence>
<organism evidence="3 4">
    <name type="scientific">Microbacterium azadirachtae</name>
    <dbReference type="NCBI Taxonomy" id="582680"/>
    <lineage>
        <taxon>Bacteria</taxon>
        <taxon>Bacillati</taxon>
        <taxon>Actinomycetota</taxon>
        <taxon>Actinomycetes</taxon>
        <taxon>Micrococcales</taxon>
        <taxon>Microbacteriaceae</taxon>
        <taxon>Microbacterium</taxon>
    </lineage>
</organism>
<dbReference type="Pfam" id="PF13556">
    <property type="entry name" value="HTH_30"/>
    <property type="match status" value="1"/>
</dbReference>
<dbReference type="InterPro" id="IPR029016">
    <property type="entry name" value="GAF-like_dom_sf"/>
</dbReference>
<keyword evidence="4" id="KW-1185">Reference proteome</keyword>
<sequence>MGTTVRDLAVTLTEIARDIATLGSPDLLLASIVRRVRQQVGTDIAYISLNDADLGETYIRTTDGVRTDAYAAIRMPLGTGVLGLAAGGVIAETPDYLPDEGKTHLPDIDRVVQVEGVRAILGAPLRVSGKVLGALMTANRRPGTFTVDQRESLERLASLAAAAVELVAAKHSEREAHELAQRAATERDQLVQAENAREQLDLLLSSELVEQRGLEDLLQAATTIISGGVEVRDGHGYILAAATPTTDDPHTPQASASAPLIGPARPGTVVIHVQASQLEAQKLADLLARYASIALVHDRSLDDVRHFHENELVGALLASNDPERPASSSAMIHRALGSTGAMCIAVLLPAQADEPGRRRLVRHVRSLARRSHTIVAAHLGRIVVVSRDTEDELRERLTPLIADASCFGGVAVAATLALAPAAYDQAAGIAASMRALGRPGSLAGTAEAGIAGLMLRTGDPETAKRFVAAHLSPLNDSPRGDALLQTALAYLDAHGAINEAARTLHLHPNTIRQRLERIDSELGPSWREGAHRLDVHVALRLWQLSRDIPTNTT</sequence>
<evidence type="ECO:0000256" key="1">
    <source>
        <dbReference type="SAM" id="Coils"/>
    </source>
</evidence>
<name>A0A0F0KW32_9MICO</name>
<dbReference type="PATRIC" id="fig|582680.7.peg.1836"/>
<dbReference type="RefSeq" id="WP_045250486.1">
    <property type="nucleotide sequence ID" value="NZ_JYIT01000074.1"/>
</dbReference>